<dbReference type="AlphaFoldDB" id="A0AAV9CAC5"/>
<sequence>MVLTPFNIWNALRSLIKDGLVLCESVDLILITMSAVREWAASQNSKLLEAVAVNNLGKWKTATQMTALTILLASRDSSEFDMKEIEDWNSFWFNVYLESGKQRHANSRPLPKLGKADASGGQCWASAQDPVHRRAAPRVVEY</sequence>
<name>A0AAV9CAC5_ACOCL</name>
<organism evidence="1 2">
    <name type="scientific">Acorus calamus</name>
    <name type="common">Sweet flag</name>
    <dbReference type="NCBI Taxonomy" id="4465"/>
    <lineage>
        <taxon>Eukaryota</taxon>
        <taxon>Viridiplantae</taxon>
        <taxon>Streptophyta</taxon>
        <taxon>Embryophyta</taxon>
        <taxon>Tracheophyta</taxon>
        <taxon>Spermatophyta</taxon>
        <taxon>Magnoliopsida</taxon>
        <taxon>Liliopsida</taxon>
        <taxon>Acoraceae</taxon>
        <taxon>Acorus</taxon>
    </lineage>
</organism>
<gene>
    <name evidence="1" type="ORF">QJS10_CPB20g00735</name>
</gene>
<comment type="caution">
    <text evidence="1">The sequence shown here is derived from an EMBL/GenBank/DDBJ whole genome shotgun (WGS) entry which is preliminary data.</text>
</comment>
<evidence type="ECO:0000313" key="1">
    <source>
        <dbReference type="EMBL" id="KAK1285801.1"/>
    </source>
</evidence>
<proteinExistence type="predicted"/>
<reference evidence="1" key="2">
    <citation type="submission" date="2023-06" db="EMBL/GenBank/DDBJ databases">
        <authorList>
            <person name="Ma L."/>
            <person name="Liu K.-W."/>
            <person name="Li Z."/>
            <person name="Hsiao Y.-Y."/>
            <person name="Qi Y."/>
            <person name="Fu T."/>
            <person name="Tang G."/>
            <person name="Zhang D."/>
            <person name="Sun W.-H."/>
            <person name="Liu D.-K."/>
            <person name="Li Y."/>
            <person name="Chen G.-Z."/>
            <person name="Liu X.-D."/>
            <person name="Liao X.-Y."/>
            <person name="Jiang Y.-T."/>
            <person name="Yu X."/>
            <person name="Hao Y."/>
            <person name="Huang J."/>
            <person name="Zhao X.-W."/>
            <person name="Ke S."/>
            <person name="Chen Y.-Y."/>
            <person name="Wu W.-L."/>
            <person name="Hsu J.-L."/>
            <person name="Lin Y.-F."/>
            <person name="Huang M.-D."/>
            <person name="Li C.-Y."/>
            <person name="Huang L."/>
            <person name="Wang Z.-W."/>
            <person name="Zhao X."/>
            <person name="Zhong W.-Y."/>
            <person name="Peng D.-H."/>
            <person name="Ahmad S."/>
            <person name="Lan S."/>
            <person name="Zhang J.-S."/>
            <person name="Tsai W.-C."/>
            <person name="Van De Peer Y."/>
            <person name="Liu Z.-J."/>
        </authorList>
    </citation>
    <scope>NUCLEOTIDE SEQUENCE</scope>
    <source>
        <strain evidence="1">CP</strain>
        <tissue evidence="1">Leaves</tissue>
    </source>
</reference>
<accession>A0AAV9CAC5</accession>
<keyword evidence="2" id="KW-1185">Reference proteome</keyword>
<evidence type="ECO:0000313" key="2">
    <source>
        <dbReference type="Proteomes" id="UP001180020"/>
    </source>
</evidence>
<dbReference type="Proteomes" id="UP001180020">
    <property type="component" value="Unassembled WGS sequence"/>
</dbReference>
<dbReference type="EMBL" id="JAUJYO010000020">
    <property type="protein sequence ID" value="KAK1285801.1"/>
    <property type="molecule type" value="Genomic_DNA"/>
</dbReference>
<reference evidence="1" key="1">
    <citation type="journal article" date="2023" name="Nat. Commun.">
        <title>Diploid and tetraploid genomes of Acorus and the evolution of monocots.</title>
        <authorList>
            <person name="Ma L."/>
            <person name="Liu K.W."/>
            <person name="Li Z."/>
            <person name="Hsiao Y.Y."/>
            <person name="Qi Y."/>
            <person name="Fu T."/>
            <person name="Tang G.D."/>
            <person name="Zhang D."/>
            <person name="Sun W.H."/>
            <person name="Liu D.K."/>
            <person name="Li Y."/>
            <person name="Chen G.Z."/>
            <person name="Liu X.D."/>
            <person name="Liao X.Y."/>
            <person name="Jiang Y.T."/>
            <person name="Yu X."/>
            <person name="Hao Y."/>
            <person name="Huang J."/>
            <person name="Zhao X.W."/>
            <person name="Ke S."/>
            <person name="Chen Y.Y."/>
            <person name="Wu W.L."/>
            <person name="Hsu J.L."/>
            <person name="Lin Y.F."/>
            <person name="Huang M.D."/>
            <person name="Li C.Y."/>
            <person name="Huang L."/>
            <person name="Wang Z.W."/>
            <person name="Zhao X."/>
            <person name="Zhong W.Y."/>
            <person name="Peng D.H."/>
            <person name="Ahmad S."/>
            <person name="Lan S."/>
            <person name="Zhang J.S."/>
            <person name="Tsai W.C."/>
            <person name="Van de Peer Y."/>
            <person name="Liu Z.J."/>
        </authorList>
    </citation>
    <scope>NUCLEOTIDE SEQUENCE</scope>
    <source>
        <strain evidence="1">CP</strain>
    </source>
</reference>
<protein>
    <submittedName>
        <fullName evidence="1">Uncharacterized protein</fullName>
    </submittedName>
</protein>